<dbReference type="Pfam" id="PF03828">
    <property type="entry name" value="PAP_assoc"/>
    <property type="match status" value="1"/>
</dbReference>
<dbReference type="AlphaFoldDB" id="A0A1W0A0J0"/>
<organism evidence="11 12">
    <name type="scientific">Thraustotheca clavata</name>
    <dbReference type="NCBI Taxonomy" id="74557"/>
    <lineage>
        <taxon>Eukaryota</taxon>
        <taxon>Sar</taxon>
        <taxon>Stramenopiles</taxon>
        <taxon>Oomycota</taxon>
        <taxon>Saprolegniomycetes</taxon>
        <taxon>Saprolegniales</taxon>
        <taxon>Achlyaceae</taxon>
        <taxon>Thraustotheca</taxon>
    </lineage>
</organism>
<evidence type="ECO:0000256" key="3">
    <source>
        <dbReference type="ARBA" id="ARBA00004496"/>
    </source>
</evidence>
<keyword evidence="6" id="KW-0479">Metal-binding</keyword>
<dbReference type="GO" id="GO:0016779">
    <property type="term" value="F:nucleotidyltransferase activity"/>
    <property type="evidence" value="ECO:0007669"/>
    <property type="project" value="TreeGrafter"/>
</dbReference>
<feature type="region of interest" description="Disordered" evidence="8">
    <location>
        <begin position="1"/>
        <end position="24"/>
    </location>
</feature>
<dbReference type="Gene3D" id="1.10.1410.10">
    <property type="match status" value="1"/>
</dbReference>
<evidence type="ECO:0000256" key="8">
    <source>
        <dbReference type="SAM" id="MobiDB-lite"/>
    </source>
</evidence>
<evidence type="ECO:0000256" key="4">
    <source>
        <dbReference type="ARBA" id="ARBA00022490"/>
    </source>
</evidence>
<dbReference type="SUPFAM" id="SSF81301">
    <property type="entry name" value="Nucleotidyltransferase"/>
    <property type="match status" value="1"/>
</dbReference>
<dbReference type="CDD" id="cd05402">
    <property type="entry name" value="NT_PAP_TUTase"/>
    <property type="match status" value="1"/>
</dbReference>
<dbReference type="Pfam" id="PF22600">
    <property type="entry name" value="MTPAP-like_central"/>
    <property type="match status" value="1"/>
</dbReference>
<dbReference type="InterPro" id="IPR002058">
    <property type="entry name" value="PAP_assoc"/>
</dbReference>
<dbReference type="Proteomes" id="UP000243217">
    <property type="component" value="Unassembled WGS sequence"/>
</dbReference>
<dbReference type="GO" id="GO:0005737">
    <property type="term" value="C:cytoplasm"/>
    <property type="evidence" value="ECO:0007669"/>
    <property type="project" value="UniProtKB-SubCell"/>
</dbReference>
<evidence type="ECO:0000256" key="1">
    <source>
        <dbReference type="ARBA" id="ARBA00001936"/>
    </source>
</evidence>
<evidence type="ECO:0000256" key="2">
    <source>
        <dbReference type="ARBA" id="ARBA00001946"/>
    </source>
</evidence>
<feature type="domain" description="PAP-associated" evidence="9">
    <location>
        <begin position="607"/>
        <end position="663"/>
    </location>
</feature>
<evidence type="ECO:0000256" key="6">
    <source>
        <dbReference type="ARBA" id="ARBA00022723"/>
    </source>
</evidence>
<comment type="cofactor">
    <cofactor evidence="1">
        <name>Mn(2+)</name>
        <dbReference type="ChEBI" id="CHEBI:29035"/>
    </cofactor>
</comment>
<dbReference type="OrthoDB" id="407432at2759"/>
<dbReference type="EMBL" id="JNBS01000772">
    <property type="protein sequence ID" value="OQS03776.1"/>
    <property type="molecule type" value="Genomic_DNA"/>
</dbReference>
<keyword evidence="5" id="KW-0808">Transferase</keyword>
<keyword evidence="12" id="KW-1185">Reference proteome</keyword>
<dbReference type="InterPro" id="IPR054708">
    <property type="entry name" value="MTPAP-like_central"/>
</dbReference>
<feature type="domain" description="Poly(A) RNA polymerase mitochondrial-like central palm" evidence="10">
    <location>
        <begin position="349"/>
        <end position="471"/>
    </location>
</feature>
<evidence type="ECO:0000259" key="9">
    <source>
        <dbReference type="Pfam" id="PF03828"/>
    </source>
</evidence>
<keyword evidence="4" id="KW-0963">Cytoplasm</keyword>
<accession>A0A1W0A0J0</accession>
<reference evidence="11 12" key="1">
    <citation type="journal article" date="2014" name="Genome Biol. Evol.">
        <title>The secreted proteins of Achlya hypogyna and Thraustotheca clavata identify the ancestral oomycete secretome and reveal gene acquisitions by horizontal gene transfer.</title>
        <authorList>
            <person name="Misner I."/>
            <person name="Blouin N."/>
            <person name="Leonard G."/>
            <person name="Richards T.A."/>
            <person name="Lane C.E."/>
        </authorList>
    </citation>
    <scope>NUCLEOTIDE SEQUENCE [LARGE SCALE GENOMIC DNA]</scope>
    <source>
        <strain evidence="11 12">ATCC 34112</strain>
    </source>
</reference>
<dbReference type="PANTHER" id="PTHR12271">
    <property type="entry name" value="POLY A POLYMERASE CID PAP -RELATED"/>
    <property type="match status" value="1"/>
</dbReference>
<comment type="caution">
    <text evidence="11">The sequence shown here is derived from an EMBL/GenBank/DDBJ whole genome shotgun (WGS) entry which is preliminary data.</text>
</comment>
<comment type="cofactor">
    <cofactor evidence="2">
        <name>Mg(2+)</name>
        <dbReference type="ChEBI" id="CHEBI:18420"/>
    </cofactor>
</comment>
<dbReference type="STRING" id="74557.A0A1W0A0J0"/>
<dbReference type="GO" id="GO:0046872">
    <property type="term" value="F:metal ion binding"/>
    <property type="evidence" value="ECO:0007669"/>
    <property type="project" value="UniProtKB-KW"/>
</dbReference>
<name>A0A1W0A0J0_9STRA</name>
<evidence type="ECO:0000313" key="12">
    <source>
        <dbReference type="Proteomes" id="UP000243217"/>
    </source>
</evidence>
<dbReference type="Gene3D" id="3.30.460.10">
    <property type="entry name" value="Beta Polymerase, domain 2"/>
    <property type="match status" value="1"/>
</dbReference>
<evidence type="ECO:0000313" key="11">
    <source>
        <dbReference type="EMBL" id="OQS03776.1"/>
    </source>
</evidence>
<dbReference type="PANTHER" id="PTHR12271:SF40">
    <property type="entry name" value="POLY(A) RNA POLYMERASE GLD2"/>
    <property type="match status" value="1"/>
</dbReference>
<evidence type="ECO:0000259" key="10">
    <source>
        <dbReference type="Pfam" id="PF22600"/>
    </source>
</evidence>
<evidence type="ECO:0000256" key="7">
    <source>
        <dbReference type="ARBA" id="ARBA00022842"/>
    </source>
</evidence>
<sequence length="726" mass="82812">MRSQQTTNNNTGPPGFSQHPAAYLPKEPMPVDANFALDAAFSSLQLNSTAIPNRQVRYQPHEPVRLEVGIVVQPTTTPSQSIRVAVTLPYQLAETEFPLVMGLFRIGHSHQNRPIFLRSLQFDMRRRMPLVVTRLQVKAPKTIGEFEFRAFNEDKGPDTVYATSGPLKVLVDEKYWCEALETLGSRIEAAAEAQDIAMIVSAVLGILRVVEVLPTSFPAQASLFGMHVEHLLGLVFEVQIWEAESEESLDGWHGAIRTLLHVTEINRYVWESLAPSVQKLVSMYQSRLYCGVSDRYFETPEAKKEYWQTHLNIPFQDSVAEWAPAFEQALDVWLHNKGKEIIPDVAEFTATRQAIFERVSRIVSQLQFKDHLIGLDVFGSSNNFFGTKDSDMDMCLVLPSGVELSSTEKQDILKMLVDMLPSDLFSSIDTGRLTARIPIVMFHDTTSDIDCDVCVENALALRNTRLLRTYALADPRVRILAYFIKAWVKSREMNNAAQGTLSSYGYLLMLIHYLQRTNPPVLPVLQTLPPQWQGEIWCRCHRQDTTSSLDSSATCPYRPCMMKDRDQVDGPRLPNVPFGNSETYFFDPVHDEHWHALRSFGSWNRQNVGSLLLGFFKFYGGEGEGFDYAHHIVTIRMGRTLLKAEKPQWKQHHRLAIEDPFETEYDVAHVVKGARFKYIRQQMSRAYWLLVQTNMDGYGIEEIMEIIMSPIEHVEKEATEDKEETE</sequence>
<feature type="compositionally biased region" description="Polar residues" evidence="8">
    <location>
        <begin position="1"/>
        <end position="12"/>
    </location>
</feature>
<proteinExistence type="predicted"/>
<comment type="subcellular location">
    <subcellularLocation>
        <location evidence="3">Cytoplasm</location>
    </subcellularLocation>
</comment>
<keyword evidence="7" id="KW-0460">Magnesium</keyword>
<protein>
    <submittedName>
        <fullName evidence="11">Uncharacterized protein</fullName>
    </submittedName>
</protein>
<dbReference type="SUPFAM" id="SSF81631">
    <property type="entry name" value="PAP/OAS1 substrate-binding domain"/>
    <property type="match status" value="1"/>
</dbReference>
<dbReference type="GO" id="GO:0031123">
    <property type="term" value="P:RNA 3'-end processing"/>
    <property type="evidence" value="ECO:0007669"/>
    <property type="project" value="TreeGrafter"/>
</dbReference>
<dbReference type="InterPro" id="IPR043519">
    <property type="entry name" value="NT_sf"/>
</dbReference>
<evidence type="ECO:0000256" key="5">
    <source>
        <dbReference type="ARBA" id="ARBA00022679"/>
    </source>
</evidence>
<gene>
    <name evidence="11" type="ORF">THRCLA_21068</name>
</gene>